<evidence type="ECO:0000313" key="8">
    <source>
        <dbReference type="Proteomes" id="UP000077381"/>
    </source>
</evidence>
<dbReference type="PIRSF" id="PIRSF005739">
    <property type="entry name" value="O-mtase"/>
    <property type="match status" value="1"/>
</dbReference>
<dbReference type="Gene3D" id="1.10.287.1350">
    <property type="match status" value="1"/>
</dbReference>
<evidence type="ECO:0000259" key="5">
    <source>
        <dbReference type="Pfam" id="PF00891"/>
    </source>
</evidence>
<feature type="domain" description="O-methyltransferase C-terminal" evidence="5">
    <location>
        <begin position="132"/>
        <end position="317"/>
    </location>
</feature>
<keyword evidence="8" id="KW-1185">Reference proteome</keyword>
<evidence type="ECO:0000313" key="7">
    <source>
        <dbReference type="EMBL" id="OAH09473.1"/>
    </source>
</evidence>
<sequence>MTASTDGAPSHADVLWLTQLHDISLSRMLYAVTRLGVPDLLGRGEDHEAAEIADRLEVDADSLDRILRALAAAGIFERTSGTRYRNTPTSLLLCTNGGQLADEVQLQAEYLAFGDIEHVVRTGRPAMAEQGGFYQALDRNDDWANTFRRACRSRSGRTFSAVLRSHDWGRSRRILDIGGGVGHHLETVLAGHPGKTGTLIDRAAGIAQAREREWQPGVRDRVEFAALDYMADPMPPADCALLVNVLHNLPDHQVCELLAGLRQRSACDRLVIGEYVLPESPHEPHPGLLADVWMLVLVGGRERRRSEFENLFSEAGWKLVVTREDPVTRGALLDCTRAE</sequence>
<evidence type="ECO:0000256" key="3">
    <source>
        <dbReference type="ARBA" id="ARBA00022691"/>
    </source>
</evidence>
<dbReference type="Pfam" id="PF00891">
    <property type="entry name" value="Methyltransf_2"/>
    <property type="match status" value="1"/>
</dbReference>
<dbReference type="InterPro" id="IPR001077">
    <property type="entry name" value="COMT_C"/>
</dbReference>
<protein>
    <submittedName>
        <fullName evidence="7">Multifunctional cyclase-dehydratase-3-O-methyl transferase TcmN</fullName>
        <ecNumber evidence="7">2.1.1.-</ecNumber>
    </submittedName>
</protein>
<accession>A0A177HEI8</accession>
<evidence type="ECO:0000256" key="1">
    <source>
        <dbReference type="ARBA" id="ARBA00022603"/>
    </source>
</evidence>
<name>A0A177HEI8_9ACTN</name>
<organism evidence="7 8">
    <name type="scientific">Streptomyces jeddahensis</name>
    <dbReference type="NCBI Taxonomy" id="1716141"/>
    <lineage>
        <taxon>Bacteria</taxon>
        <taxon>Bacillati</taxon>
        <taxon>Actinomycetota</taxon>
        <taxon>Actinomycetes</taxon>
        <taxon>Kitasatosporales</taxon>
        <taxon>Streptomycetaceae</taxon>
        <taxon>Streptomyces</taxon>
    </lineage>
</organism>
<evidence type="ECO:0000259" key="6">
    <source>
        <dbReference type="Pfam" id="PF08100"/>
    </source>
</evidence>
<dbReference type="AlphaFoldDB" id="A0A177HEI8"/>
<dbReference type="InterPro" id="IPR012967">
    <property type="entry name" value="COMT_dimerisation"/>
</dbReference>
<dbReference type="OrthoDB" id="4145676at2"/>
<gene>
    <name evidence="7" type="primary">tcmN_4</name>
    <name evidence="7" type="ORF">STSP_73260</name>
</gene>
<dbReference type="InterPro" id="IPR036390">
    <property type="entry name" value="WH_DNA-bd_sf"/>
</dbReference>
<reference evidence="7 8" key="1">
    <citation type="submission" date="2015-12" db="EMBL/GenBank/DDBJ databases">
        <title>Genome sequence of Streptomyces sp. G25.</title>
        <authorList>
            <person name="Poehlein A."/>
            <person name="Roettig A."/>
            <person name="Hiessl S."/>
            <person name="Hauschild P."/>
            <person name="Schauer J."/>
            <person name="Madkour M.H."/>
            <person name="Al-Ansari A.M."/>
            <person name="Almakishah N.H."/>
            <person name="Steinbuechel A."/>
            <person name="Daniel R."/>
        </authorList>
    </citation>
    <scope>NUCLEOTIDE SEQUENCE [LARGE SCALE GENOMIC DNA]</scope>
    <source>
        <strain evidence="8">G25(2015)</strain>
    </source>
</reference>
<proteinExistence type="predicted"/>
<dbReference type="PANTHER" id="PTHR43712">
    <property type="entry name" value="PUTATIVE (AFU_ORTHOLOGUE AFUA_4G14580)-RELATED"/>
    <property type="match status" value="1"/>
</dbReference>
<dbReference type="Pfam" id="PF08100">
    <property type="entry name" value="Dimerisation"/>
    <property type="match status" value="1"/>
</dbReference>
<dbReference type="PANTHER" id="PTHR43712:SF2">
    <property type="entry name" value="O-METHYLTRANSFERASE CICE"/>
    <property type="match status" value="1"/>
</dbReference>
<dbReference type="PATRIC" id="fig|1716141.3.peg.7764"/>
<dbReference type="EMBL" id="LOHS01000200">
    <property type="protein sequence ID" value="OAH09473.1"/>
    <property type="molecule type" value="Genomic_DNA"/>
</dbReference>
<dbReference type="InterPro" id="IPR016461">
    <property type="entry name" value="COMT-like"/>
</dbReference>
<dbReference type="Proteomes" id="UP000077381">
    <property type="component" value="Unassembled WGS sequence"/>
</dbReference>
<evidence type="ECO:0000256" key="2">
    <source>
        <dbReference type="ARBA" id="ARBA00022679"/>
    </source>
</evidence>
<dbReference type="RefSeq" id="WP_067285391.1">
    <property type="nucleotide sequence ID" value="NZ_LOHS01000200.1"/>
</dbReference>
<keyword evidence="3" id="KW-0949">S-adenosyl-L-methionine</keyword>
<dbReference type="Gene3D" id="1.10.10.10">
    <property type="entry name" value="Winged helix-like DNA-binding domain superfamily/Winged helix DNA-binding domain"/>
    <property type="match status" value="1"/>
</dbReference>
<feature type="active site" description="Proton acceptor" evidence="4">
    <location>
        <position position="247"/>
    </location>
</feature>
<dbReference type="CDD" id="cd02440">
    <property type="entry name" value="AdoMet_MTases"/>
    <property type="match status" value="1"/>
</dbReference>
<dbReference type="EC" id="2.1.1.-" evidence="7"/>
<keyword evidence="2 7" id="KW-0808">Transferase</keyword>
<evidence type="ECO:0000256" key="4">
    <source>
        <dbReference type="PIRSR" id="PIRSR005739-1"/>
    </source>
</evidence>
<dbReference type="InterPro" id="IPR036388">
    <property type="entry name" value="WH-like_DNA-bd_sf"/>
</dbReference>
<dbReference type="PROSITE" id="PS51683">
    <property type="entry name" value="SAM_OMT_II"/>
    <property type="match status" value="1"/>
</dbReference>
<keyword evidence="1 7" id="KW-0489">Methyltransferase</keyword>
<comment type="caution">
    <text evidence="7">The sequence shown here is derived from an EMBL/GenBank/DDBJ whole genome shotgun (WGS) entry which is preliminary data.</text>
</comment>
<dbReference type="Gene3D" id="3.40.50.150">
    <property type="entry name" value="Vaccinia Virus protein VP39"/>
    <property type="match status" value="1"/>
</dbReference>
<dbReference type="GO" id="GO:0046983">
    <property type="term" value="F:protein dimerization activity"/>
    <property type="evidence" value="ECO:0007669"/>
    <property type="project" value="InterPro"/>
</dbReference>
<dbReference type="SUPFAM" id="SSF46785">
    <property type="entry name" value="Winged helix' DNA-binding domain"/>
    <property type="match status" value="1"/>
</dbReference>
<dbReference type="STRING" id="1716141.STSP_73260"/>
<feature type="domain" description="O-methyltransferase dimerisation" evidence="6">
    <location>
        <begin position="22"/>
        <end position="95"/>
    </location>
</feature>
<dbReference type="SUPFAM" id="SSF53335">
    <property type="entry name" value="S-adenosyl-L-methionine-dependent methyltransferases"/>
    <property type="match status" value="1"/>
</dbReference>
<dbReference type="GO" id="GO:0008171">
    <property type="term" value="F:O-methyltransferase activity"/>
    <property type="evidence" value="ECO:0007669"/>
    <property type="project" value="InterPro"/>
</dbReference>
<dbReference type="InterPro" id="IPR029063">
    <property type="entry name" value="SAM-dependent_MTases_sf"/>
</dbReference>
<dbReference type="GO" id="GO:0032259">
    <property type="term" value="P:methylation"/>
    <property type="evidence" value="ECO:0007669"/>
    <property type="project" value="UniProtKB-KW"/>
</dbReference>